<comment type="subcellular location">
    <subcellularLocation>
        <location evidence="1 7">Endoplasmic reticulum membrane</location>
        <topology evidence="1 7">Multi-pass membrane protein</topology>
    </subcellularLocation>
</comment>
<dbReference type="GO" id="GO:0006950">
    <property type="term" value="P:response to stress"/>
    <property type="evidence" value="ECO:0007669"/>
    <property type="project" value="UniProtKB-ARBA"/>
</dbReference>
<feature type="transmembrane region" description="Helical" evidence="7">
    <location>
        <begin position="14"/>
        <end position="33"/>
    </location>
</feature>
<dbReference type="EMBL" id="JANBPK010000045">
    <property type="protein sequence ID" value="KAJ2936525.1"/>
    <property type="molecule type" value="Genomic_DNA"/>
</dbReference>
<accession>A0A9W8JKR9</accession>
<dbReference type="SUPFAM" id="SSF144091">
    <property type="entry name" value="Rhomboid-like"/>
    <property type="match status" value="1"/>
</dbReference>
<feature type="non-terminal residue" evidence="9">
    <location>
        <position position="267"/>
    </location>
</feature>
<dbReference type="PANTHER" id="PTHR11009">
    <property type="entry name" value="DER1-LIKE PROTEIN, DERLIN"/>
    <property type="match status" value="1"/>
</dbReference>
<comment type="similarity">
    <text evidence="2 7">Belongs to the derlin family.</text>
</comment>
<evidence type="ECO:0000256" key="4">
    <source>
        <dbReference type="ARBA" id="ARBA00022824"/>
    </source>
</evidence>
<evidence type="ECO:0000256" key="2">
    <source>
        <dbReference type="ARBA" id="ARBA00008917"/>
    </source>
</evidence>
<keyword evidence="6 7" id="KW-0472">Membrane</keyword>
<dbReference type="OrthoDB" id="1716531at2759"/>
<dbReference type="AlphaFoldDB" id="A0A9W8JKR9"/>
<keyword evidence="4 7" id="KW-0256">Endoplasmic reticulum</keyword>
<evidence type="ECO:0000256" key="8">
    <source>
        <dbReference type="SAM" id="MobiDB-lite"/>
    </source>
</evidence>
<dbReference type="InterPro" id="IPR035952">
    <property type="entry name" value="Rhomboid-like_sf"/>
</dbReference>
<organism evidence="9 10">
    <name type="scientific">Candolleomyces eurysporus</name>
    <dbReference type="NCBI Taxonomy" id="2828524"/>
    <lineage>
        <taxon>Eukaryota</taxon>
        <taxon>Fungi</taxon>
        <taxon>Dikarya</taxon>
        <taxon>Basidiomycota</taxon>
        <taxon>Agaricomycotina</taxon>
        <taxon>Agaricomycetes</taxon>
        <taxon>Agaricomycetidae</taxon>
        <taxon>Agaricales</taxon>
        <taxon>Agaricineae</taxon>
        <taxon>Psathyrellaceae</taxon>
        <taxon>Candolleomyces</taxon>
    </lineage>
</organism>
<name>A0A9W8JKR9_9AGAR</name>
<dbReference type="GO" id="GO:0005789">
    <property type="term" value="C:endoplasmic reticulum membrane"/>
    <property type="evidence" value="ECO:0007669"/>
    <property type="project" value="UniProtKB-SubCell"/>
</dbReference>
<gene>
    <name evidence="9" type="ORF">H1R20_g566</name>
</gene>
<evidence type="ECO:0000256" key="1">
    <source>
        <dbReference type="ARBA" id="ARBA00004477"/>
    </source>
</evidence>
<evidence type="ECO:0000256" key="5">
    <source>
        <dbReference type="ARBA" id="ARBA00022989"/>
    </source>
</evidence>
<evidence type="ECO:0000313" key="9">
    <source>
        <dbReference type="EMBL" id="KAJ2936525.1"/>
    </source>
</evidence>
<feature type="region of interest" description="Disordered" evidence="8">
    <location>
        <begin position="246"/>
        <end position="267"/>
    </location>
</feature>
<dbReference type="Pfam" id="PF04511">
    <property type="entry name" value="DER1"/>
    <property type="match status" value="1"/>
</dbReference>
<proteinExistence type="inferred from homology"/>
<keyword evidence="5 7" id="KW-1133">Transmembrane helix</keyword>
<evidence type="ECO:0000256" key="3">
    <source>
        <dbReference type="ARBA" id="ARBA00022692"/>
    </source>
</evidence>
<reference evidence="9" key="1">
    <citation type="submission" date="2022-06" db="EMBL/GenBank/DDBJ databases">
        <title>Genome Sequence of Candolleomyces eurysporus.</title>
        <authorList>
            <person name="Buettner E."/>
        </authorList>
    </citation>
    <scope>NUCLEOTIDE SEQUENCE</scope>
    <source>
        <strain evidence="9">VTCC 930004</strain>
    </source>
</reference>
<feature type="transmembrane region" description="Helical" evidence="7">
    <location>
        <begin position="53"/>
        <end position="73"/>
    </location>
</feature>
<dbReference type="InterPro" id="IPR007599">
    <property type="entry name" value="DER1"/>
</dbReference>
<comment type="caution">
    <text evidence="9">The sequence shown here is derived from an EMBL/GenBank/DDBJ whole genome shotgun (WGS) entry which is preliminary data.</text>
</comment>
<evidence type="ECO:0000256" key="6">
    <source>
        <dbReference type="ARBA" id="ARBA00023136"/>
    </source>
</evidence>
<keyword evidence="3 7" id="KW-0812">Transmembrane</keyword>
<feature type="transmembrane region" description="Helical" evidence="7">
    <location>
        <begin position="94"/>
        <end position="121"/>
    </location>
</feature>
<keyword evidence="10" id="KW-1185">Reference proteome</keyword>
<dbReference type="Proteomes" id="UP001140091">
    <property type="component" value="Unassembled WGS sequence"/>
</dbReference>
<evidence type="ECO:0000256" key="7">
    <source>
        <dbReference type="RuleBase" id="RU363059"/>
    </source>
</evidence>
<protein>
    <recommendedName>
        <fullName evidence="7">Derlin</fullName>
    </recommendedName>
</protein>
<feature type="transmembrane region" description="Helical" evidence="7">
    <location>
        <begin position="141"/>
        <end position="162"/>
    </location>
</feature>
<comment type="function">
    <text evidence="7">May be involved in the degradation of misfolded endoplasmic reticulum (ER) luminal proteins.</text>
</comment>
<evidence type="ECO:0000313" key="10">
    <source>
        <dbReference type="Proteomes" id="UP001140091"/>
    </source>
</evidence>
<sequence>MDQIIAELKKIPPVTRFVCVSTAGMTISVMMQLLDPKHILYFHPWVWGKFQLWRVPSSFFLASTNINFVFEMAMLYRNLNQIETGHFLNKSSDLAWQMLFVAGSIIVATRPVGSIIFLHPLLASLTYVSSALAPPGAQTSLMGLVTLPVTYFPYVMVALDFLMAGPERAAEAVAGLVVGHMWWWSVWGGSLGSQGVLAQYGQAPQWLRNFFGEGGRPRPPAAPRGNATGGAAAGLRAAGIEVVPPRRAANAEPEGHQWGVGNRLGSS</sequence>